<name>A0ABR2YIK8_9CHLO</name>
<dbReference type="SMART" id="SM00387">
    <property type="entry name" value="HATPase_c"/>
    <property type="match status" value="1"/>
</dbReference>
<dbReference type="PANTHER" id="PTHR11451">
    <property type="entry name" value="THREONINE-TRNA LIGASE"/>
    <property type="match status" value="1"/>
</dbReference>
<dbReference type="SUPFAM" id="SSF69012">
    <property type="entry name" value="alpha-ketoacid dehydrogenase kinase, N-terminal domain"/>
    <property type="match status" value="1"/>
</dbReference>
<feature type="domain" description="Histidine kinase" evidence="15">
    <location>
        <begin position="940"/>
        <end position="1084"/>
    </location>
</feature>
<dbReference type="NCBIfam" id="TIGR00418">
    <property type="entry name" value="thrS"/>
    <property type="match status" value="1"/>
</dbReference>
<dbReference type="Gene3D" id="3.10.20.30">
    <property type="match status" value="1"/>
</dbReference>
<keyword evidence="11" id="KW-0496">Mitochondrion</keyword>
<dbReference type="CDD" id="cd00771">
    <property type="entry name" value="ThrRS_core"/>
    <property type="match status" value="1"/>
</dbReference>
<dbReference type="InterPro" id="IPR012675">
    <property type="entry name" value="Beta-grasp_dom_sf"/>
</dbReference>
<comment type="caution">
    <text evidence="18">The sequence shown here is derived from an EMBL/GenBank/DDBJ whole genome shotgun (WGS) entry which is preliminary data.</text>
</comment>
<dbReference type="InterPro" id="IPR033728">
    <property type="entry name" value="ThrRS_core"/>
</dbReference>
<evidence type="ECO:0000256" key="4">
    <source>
        <dbReference type="ARBA" id="ARBA00008226"/>
    </source>
</evidence>
<keyword evidence="6" id="KW-0963">Cytoplasm</keyword>
<dbReference type="Pfam" id="PF07973">
    <property type="entry name" value="tRNA_SAD"/>
    <property type="match status" value="1"/>
</dbReference>
<dbReference type="Pfam" id="PF00587">
    <property type="entry name" value="tRNA-synt_2b"/>
    <property type="match status" value="1"/>
</dbReference>
<dbReference type="Gene3D" id="3.30.930.10">
    <property type="entry name" value="Bira Bifunctional Protein, Domain 2"/>
    <property type="match status" value="1"/>
</dbReference>
<sequence length="1107" mass="125857">MGADCCGSESLPAAQHKLNDLHLNTLSNNGAKAADPKSHEESAKELEGFIRKRIALFDQYNARHIAEVEEAKAKNESITVKLPDGSEKQAIKKVSTPMDVLKEHAKDLLKTSVVAKVNGEVWDLFRPLEEDCSLQACGFDDEEGRHTFWHSSAHVLGEALEACFGVRLTIGPAIEEGFYYDCYMGDRTLTDAERPILEKKLEQITKEKQNFQRVVVSREEALSMFQENKFKVEIISGLPAEATISLYRCGPMVDLCHGPHLPNTGYLKTCAVNAFNRAFWRADVNKEPLQRVYGVTFPDKKQMAEYKHRIEEAKKRDHRKVGTQMELFFFNPLSPGSCFFLPNGARIYNTLIEYIRELYWQYEYEEVVTPNIYNFDLWKTSGHADHYKENMFLINIEKQEFGLKPMNCPGHCLMFGSRTRSYRELPLRLADFGVLHRNEFSGALQGLTRVRRFQQDDAHVFCRPDQVLEEVSSVLRMLDEAYRVFGLTYKMALSTRPESYLGTLEQWDKAEANLKQALDSTGQPWELNPADGAFYGPKIDITVFDALKRKFQCATVQLDFQLPIRFGLQYATEELNKFERPVIVHRAILGSVERMFAILTEHYAGKWPLWLSPRQVMVVPISEASAEYAQEVRKTLRNAHFFVDVDLADNKMQKKVREAQLAQYNYILVVGEKEREQKTVNVRTRDNVVHGEHKLSEVVQVLLQEKAERSLVSLFGGHGERFYDSTVEKYALQEIEALSLQQMLEFGRAAIFNESKILTSARHAQRELPKRLARRLMDLQFLPYIVVTNPHIKRVYDAYYHAFNTLRNMPQVQTSADNDKLTQVLQRLVDEHAPMLDALAAGFRECKMKPIVGSKLQMDNFLDSMLRSRISRRVMAEQHIHLAMRRPGYIGIICTDLSLPDAISFAAQRTKQVCTETFGSAPEVVISGSSAQLATMPYIPTHLDYMLYELLKNAMRAVVQSHKGRALPALRVEICKAQSSVTLRISDQGGGIPDDQLDKVFQYGFTTVGAQNTSAQVGESQEGMNMWSHMTERSASPGGPWRMGGLGFGLPLTRLYARYFGGDLRLVSMPGYGTDAYLSIQDLEGDWEEQRVEPQVATVGSESTLLP</sequence>
<dbReference type="InterPro" id="IPR004095">
    <property type="entry name" value="TGS"/>
</dbReference>
<dbReference type="InterPro" id="IPR006195">
    <property type="entry name" value="aa-tRNA-synth_II"/>
</dbReference>
<dbReference type="InterPro" id="IPR012947">
    <property type="entry name" value="tRNA_SAD"/>
</dbReference>
<keyword evidence="12" id="KW-0030">Aminoacyl-tRNA synthetase</keyword>
<keyword evidence="19" id="KW-1185">Reference proteome</keyword>
<keyword evidence="10" id="KW-0648">Protein biosynthesis</keyword>
<evidence type="ECO:0000256" key="11">
    <source>
        <dbReference type="ARBA" id="ARBA00023128"/>
    </source>
</evidence>
<evidence type="ECO:0000256" key="7">
    <source>
        <dbReference type="ARBA" id="ARBA00022598"/>
    </source>
</evidence>
<dbReference type="CDD" id="cd01667">
    <property type="entry name" value="TGS_ThrRS"/>
    <property type="match status" value="1"/>
</dbReference>
<evidence type="ECO:0000256" key="1">
    <source>
        <dbReference type="ARBA" id="ARBA00004173"/>
    </source>
</evidence>
<dbReference type="SUPFAM" id="SSF52954">
    <property type="entry name" value="Class II aaRS ABD-related"/>
    <property type="match status" value="1"/>
</dbReference>
<dbReference type="Gene3D" id="3.30.565.10">
    <property type="entry name" value="Histidine kinase-like ATPase, C-terminal domain"/>
    <property type="match status" value="1"/>
</dbReference>
<evidence type="ECO:0000259" key="17">
    <source>
        <dbReference type="PROSITE" id="PS51880"/>
    </source>
</evidence>
<comment type="subcellular location">
    <subcellularLocation>
        <location evidence="2">Cytoplasm</location>
    </subcellularLocation>
    <subcellularLocation>
        <location evidence="1">Mitochondrion</location>
    </subcellularLocation>
</comment>
<dbReference type="SUPFAM" id="SSF81271">
    <property type="entry name" value="TGS-like"/>
    <property type="match status" value="1"/>
</dbReference>
<dbReference type="Pfam" id="PF03129">
    <property type="entry name" value="HGTP_anticodon"/>
    <property type="match status" value="1"/>
</dbReference>
<dbReference type="InterPro" id="IPR012676">
    <property type="entry name" value="TGS-like"/>
</dbReference>
<evidence type="ECO:0000313" key="19">
    <source>
        <dbReference type="Proteomes" id="UP001491310"/>
    </source>
</evidence>
<dbReference type="Gene3D" id="1.20.140.20">
    <property type="entry name" value="Alpha-ketoacid/pyruvate dehydrogenase kinase, N-terminal domain"/>
    <property type="match status" value="1"/>
</dbReference>
<evidence type="ECO:0000256" key="13">
    <source>
        <dbReference type="ARBA" id="ARBA00031900"/>
    </source>
</evidence>
<dbReference type="InterPro" id="IPR002314">
    <property type="entry name" value="aa-tRNA-synt_IIb"/>
</dbReference>
<evidence type="ECO:0000256" key="14">
    <source>
        <dbReference type="ARBA" id="ARBA00049515"/>
    </source>
</evidence>
<evidence type="ECO:0000256" key="6">
    <source>
        <dbReference type="ARBA" id="ARBA00022490"/>
    </source>
</evidence>
<comment type="similarity">
    <text evidence="3">Belongs to the PDK/BCKDK protein kinase family.</text>
</comment>
<accession>A0ABR2YIK8</accession>
<dbReference type="PROSITE" id="PS50109">
    <property type="entry name" value="HIS_KIN"/>
    <property type="match status" value="1"/>
</dbReference>
<dbReference type="SUPFAM" id="SSF55186">
    <property type="entry name" value="ThrRS/AlaRS common domain"/>
    <property type="match status" value="1"/>
</dbReference>
<dbReference type="HAMAP" id="MF_00184">
    <property type="entry name" value="Thr_tRNA_synth"/>
    <property type="match status" value="1"/>
</dbReference>
<feature type="domain" description="Aminoacyl-transfer RNA synthetases class-II family profile" evidence="16">
    <location>
        <begin position="342"/>
        <end position="608"/>
    </location>
</feature>
<dbReference type="InterPro" id="IPR036890">
    <property type="entry name" value="HATPase_C_sf"/>
</dbReference>
<evidence type="ECO:0000256" key="10">
    <source>
        <dbReference type="ARBA" id="ARBA00022917"/>
    </source>
</evidence>
<dbReference type="EC" id="6.1.1.3" evidence="5"/>
<dbReference type="Pfam" id="PF02824">
    <property type="entry name" value="TGS"/>
    <property type="match status" value="1"/>
</dbReference>
<keyword evidence="8" id="KW-0547">Nucleotide-binding</keyword>
<evidence type="ECO:0000256" key="8">
    <source>
        <dbReference type="ARBA" id="ARBA00022741"/>
    </source>
</evidence>
<dbReference type="Gene3D" id="3.40.50.800">
    <property type="entry name" value="Anticodon-binding domain"/>
    <property type="match status" value="1"/>
</dbReference>
<gene>
    <name evidence="18" type="ORF">WJX75_000331</name>
</gene>
<dbReference type="EMBL" id="JALJOT010000010">
    <property type="protein sequence ID" value="KAK9906348.1"/>
    <property type="molecule type" value="Genomic_DNA"/>
</dbReference>
<evidence type="ECO:0000256" key="2">
    <source>
        <dbReference type="ARBA" id="ARBA00004496"/>
    </source>
</evidence>
<dbReference type="InterPro" id="IPR036621">
    <property type="entry name" value="Anticodon-bd_dom_sf"/>
</dbReference>
<evidence type="ECO:0000313" key="18">
    <source>
        <dbReference type="EMBL" id="KAK9906348.1"/>
    </source>
</evidence>
<dbReference type="InterPro" id="IPR018163">
    <property type="entry name" value="Thr/Ala-tRNA-synth_IIc_edit"/>
</dbReference>
<dbReference type="InterPro" id="IPR004154">
    <property type="entry name" value="Anticodon-bd"/>
</dbReference>
<protein>
    <recommendedName>
        <fullName evidence="5">threonine--tRNA ligase</fullName>
        <ecNumber evidence="5">6.1.1.3</ecNumber>
    </recommendedName>
    <alternativeName>
        <fullName evidence="13">Threonyl-tRNA synthetase</fullName>
    </alternativeName>
</protein>
<dbReference type="CDD" id="cd00860">
    <property type="entry name" value="ThrRS_anticodon"/>
    <property type="match status" value="1"/>
</dbReference>
<dbReference type="InterPro" id="IPR047246">
    <property type="entry name" value="ThrRS_anticodon"/>
</dbReference>
<dbReference type="Pfam" id="PF10436">
    <property type="entry name" value="BCDHK_Adom3"/>
    <property type="match status" value="1"/>
</dbReference>
<dbReference type="Pfam" id="PF02518">
    <property type="entry name" value="HATPase_c"/>
    <property type="match status" value="1"/>
</dbReference>
<keyword evidence="7" id="KW-0436">Ligase</keyword>
<dbReference type="InterPro" id="IPR045864">
    <property type="entry name" value="aa-tRNA-synth_II/BPL/LPL"/>
</dbReference>
<evidence type="ECO:0000256" key="9">
    <source>
        <dbReference type="ARBA" id="ARBA00022840"/>
    </source>
</evidence>
<evidence type="ECO:0000256" key="3">
    <source>
        <dbReference type="ARBA" id="ARBA00006155"/>
    </source>
</evidence>
<evidence type="ECO:0000256" key="5">
    <source>
        <dbReference type="ARBA" id="ARBA00013163"/>
    </source>
</evidence>
<organism evidence="18 19">
    <name type="scientific">Coccomyxa subellipsoidea</name>
    <dbReference type="NCBI Taxonomy" id="248742"/>
    <lineage>
        <taxon>Eukaryota</taxon>
        <taxon>Viridiplantae</taxon>
        <taxon>Chlorophyta</taxon>
        <taxon>core chlorophytes</taxon>
        <taxon>Trebouxiophyceae</taxon>
        <taxon>Trebouxiophyceae incertae sedis</taxon>
        <taxon>Coccomyxaceae</taxon>
        <taxon>Coccomyxa</taxon>
    </lineage>
</organism>
<feature type="domain" description="TGS" evidence="17">
    <location>
        <begin position="74"/>
        <end position="138"/>
    </location>
</feature>
<dbReference type="Gene3D" id="3.30.980.10">
    <property type="entry name" value="Threonyl-trna Synthetase, Chain A, domain 2"/>
    <property type="match status" value="1"/>
</dbReference>
<comment type="similarity">
    <text evidence="4">Belongs to the class-II aminoacyl-tRNA synthetase family.</text>
</comment>
<dbReference type="InterPro" id="IPR018955">
    <property type="entry name" value="BCDHK/PDK_N"/>
</dbReference>
<dbReference type="PRINTS" id="PR01047">
    <property type="entry name" value="TRNASYNTHTHR"/>
</dbReference>
<dbReference type="InterPro" id="IPR005467">
    <property type="entry name" value="His_kinase_dom"/>
</dbReference>
<dbReference type="PROSITE" id="PS51880">
    <property type="entry name" value="TGS"/>
    <property type="match status" value="1"/>
</dbReference>
<dbReference type="InterPro" id="IPR002320">
    <property type="entry name" value="Thr-tRNA-ligase_IIa"/>
</dbReference>
<dbReference type="SUPFAM" id="SSF55681">
    <property type="entry name" value="Class II aaRS and biotin synthetases"/>
    <property type="match status" value="1"/>
</dbReference>
<evidence type="ECO:0000259" key="15">
    <source>
        <dbReference type="PROSITE" id="PS50109"/>
    </source>
</evidence>
<dbReference type="PROSITE" id="PS50862">
    <property type="entry name" value="AA_TRNA_LIGASE_II"/>
    <property type="match status" value="1"/>
</dbReference>
<dbReference type="Proteomes" id="UP001491310">
    <property type="component" value="Unassembled WGS sequence"/>
</dbReference>
<evidence type="ECO:0000256" key="12">
    <source>
        <dbReference type="ARBA" id="ARBA00023146"/>
    </source>
</evidence>
<proteinExistence type="inferred from homology"/>
<comment type="catalytic activity">
    <reaction evidence="14">
        <text>tRNA(Thr) + L-threonine + ATP = L-threonyl-tRNA(Thr) + AMP + diphosphate + H(+)</text>
        <dbReference type="Rhea" id="RHEA:24624"/>
        <dbReference type="Rhea" id="RHEA-COMP:9670"/>
        <dbReference type="Rhea" id="RHEA-COMP:9704"/>
        <dbReference type="ChEBI" id="CHEBI:15378"/>
        <dbReference type="ChEBI" id="CHEBI:30616"/>
        <dbReference type="ChEBI" id="CHEBI:33019"/>
        <dbReference type="ChEBI" id="CHEBI:57926"/>
        <dbReference type="ChEBI" id="CHEBI:78442"/>
        <dbReference type="ChEBI" id="CHEBI:78534"/>
        <dbReference type="ChEBI" id="CHEBI:456215"/>
        <dbReference type="EC" id="6.1.1.3"/>
    </reaction>
</comment>
<dbReference type="SMART" id="SM00863">
    <property type="entry name" value="tRNA_SAD"/>
    <property type="match status" value="1"/>
</dbReference>
<dbReference type="PANTHER" id="PTHR11451:SF46">
    <property type="entry name" value="THREONINE--TRNA LIGASE"/>
    <property type="match status" value="1"/>
</dbReference>
<dbReference type="SUPFAM" id="SSF55874">
    <property type="entry name" value="ATPase domain of HSP90 chaperone/DNA topoisomerase II/histidine kinase"/>
    <property type="match status" value="1"/>
</dbReference>
<evidence type="ECO:0000259" key="16">
    <source>
        <dbReference type="PROSITE" id="PS50862"/>
    </source>
</evidence>
<dbReference type="InterPro" id="IPR003594">
    <property type="entry name" value="HATPase_dom"/>
</dbReference>
<dbReference type="InterPro" id="IPR036784">
    <property type="entry name" value="AK/P_DHK_N_sf"/>
</dbReference>
<reference evidence="18 19" key="1">
    <citation type="journal article" date="2024" name="Nat. Commun.">
        <title>Phylogenomics reveals the evolutionary origins of lichenization in chlorophyte algae.</title>
        <authorList>
            <person name="Puginier C."/>
            <person name="Libourel C."/>
            <person name="Otte J."/>
            <person name="Skaloud P."/>
            <person name="Haon M."/>
            <person name="Grisel S."/>
            <person name="Petersen M."/>
            <person name="Berrin J.G."/>
            <person name="Delaux P.M."/>
            <person name="Dal Grande F."/>
            <person name="Keller J."/>
        </authorList>
    </citation>
    <scope>NUCLEOTIDE SEQUENCE [LARGE SCALE GENOMIC DNA]</scope>
    <source>
        <strain evidence="18 19">SAG 216-7</strain>
    </source>
</reference>
<keyword evidence="9" id="KW-0067">ATP-binding</keyword>